<gene>
    <name evidence="2" type="ORF">GTP55_13545</name>
</gene>
<dbReference type="EMBL" id="WWCS01000007">
    <property type="protein sequence ID" value="MYN40398.1"/>
    <property type="molecule type" value="Genomic_DNA"/>
</dbReference>
<dbReference type="Proteomes" id="UP000466332">
    <property type="component" value="Unassembled WGS sequence"/>
</dbReference>
<feature type="transmembrane region" description="Helical" evidence="1">
    <location>
        <begin position="20"/>
        <end position="43"/>
    </location>
</feature>
<proteinExistence type="predicted"/>
<evidence type="ECO:0000256" key="1">
    <source>
        <dbReference type="SAM" id="Phobius"/>
    </source>
</evidence>
<protein>
    <recommendedName>
        <fullName evidence="4">Type 4a pilus biogenesis protein PilO</fullName>
    </recommendedName>
</protein>
<sequence>MKSFLLYSYWRFQIRRLFRAHPVLSTSFVCVSFGLAIAVAFYFDRMHTARAVRQEFDVASRAVKNQLASTPAVAATIVAPALPWFHSTDLVAQFGHLAEEIKLPIDEIGYSLEESPNRPFLRYRVTLTVAASYPVIRSFVDALSETMKNVDLDSISCTRADIAVAPLTCELAFSAFFRKD</sequence>
<organism evidence="2 3">
    <name type="scientific">Duganella margarita</name>
    <dbReference type="NCBI Taxonomy" id="2692170"/>
    <lineage>
        <taxon>Bacteria</taxon>
        <taxon>Pseudomonadati</taxon>
        <taxon>Pseudomonadota</taxon>
        <taxon>Betaproteobacteria</taxon>
        <taxon>Burkholderiales</taxon>
        <taxon>Oxalobacteraceae</taxon>
        <taxon>Telluria group</taxon>
        <taxon>Duganella</taxon>
    </lineage>
</organism>
<evidence type="ECO:0000313" key="3">
    <source>
        <dbReference type="Proteomes" id="UP000466332"/>
    </source>
</evidence>
<accession>A0ABW9WJ32</accession>
<keyword evidence="1" id="KW-0472">Membrane</keyword>
<comment type="caution">
    <text evidence="2">The sequence shown here is derived from an EMBL/GenBank/DDBJ whole genome shotgun (WGS) entry which is preliminary data.</text>
</comment>
<keyword evidence="1" id="KW-1133">Transmembrane helix</keyword>
<evidence type="ECO:0000313" key="2">
    <source>
        <dbReference type="EMBL" id="MYN40398.1"/>
    </source>
</evidence>
<keyword evidence="1" id="KW-0812">Transmembrane</keyword>
<keyword evidence="3" id="KW-1185">Reference proteome</keyword>
<name>A0ABW9WJ32_9BURK</name>
<evidence type="ECO:0008006" key="4">
    <source>
        <dbReference type="Google" id="ProtNLM"/>
    </source>
</evidence>
<dbReference type="RefSeq" id="WP_161045455.1">
    <property type="nucleotide sequence ID" value="NZ_WWCS01000007.1"/>
</dbReference>
<reference evidence="2 3" key="1">
    <citation type="submission" date="2019-12" db="EMBL/GenBank/DDBJ databases">
        <title>Novel species isolated from a subtropical stream in China.</title>
        <authorList>
            <person name="Lu H."/>
        </authorList>
    </citation>
    <scope>NUCLEOTIDE SEQUENCE [LARGE SCALE GENOMIC DNA]</scope>
    <source>
        <strain evidence="2 3">FT109W</strain>
    </source>
</reference>